<name>A0A1Z4JT31_LEPBY</name>
<feature type="compositionally biased region" description="Polar residues" evidence="1">
    <location>
        <begin position="212"/>
        <end position="222"/>
    </location>
</feature>
<keyword evidence="3" id="KW-1185">Reference proteome</keyword>
<organism evidence="2 3">
    <name type="scientific">Leptolyngbya boryana NIES-2135</name>
    <dbReference type="NCBI Taxonomy" id="1973484"/>
    <lineage>
        <taxon>Bacteria</taxon>
        <taxon>Bacillati</taxon>
        <taxon>Cyanobacteriota</taxon>
        <taxon>Cyanophyceae</taxon>
        <taxon>Leptolyngbyales</taxon>
        <taxon>Leptolyngbyaceae</taxon>
        <taxon>Leptolyngbya group</taxon>
        <taxon>Leptolyngbya</taxon>
    </lineage>
</organism>
<accession>A0A1Z4JT31</accession>
<evidence type="ECO:0000313" key="2">
    <source>
        <dbReference type="EMBL" id="BAY59857.1"/>
    </source>
</evidence>
<reference evidence="2 3" key="1">
    <citation type="submission" date="2017-06" db="EMBL/GenBank/DDBJ databases">
        <title>Genome sequencing of cyanobaciteial culture collection at National Institute for Environmental Studies (NIES).</title>
        <authorList>
            <person name="Hirose Y."/>
            <person name="Shimura Y."/>
            <person name="Fujisawa T."/>
            <person name="Nakamura Y."/>
            <person name="Kawachi M."/>
        </authorList>
    </citation>
    <scope>NUCLEOTIDE SEQUENCE [LARGE SCALE GENOMIC DNA]</scope>
    <source>
        <strain evidence="2 3">NIES-2135</strain>
        <plasmid evidence="3">Plasmid Plasmid2 dna</plasmid>
    </source>
</reference>
<feature type="region of interest" description="Disordered" evidence="1">
    <location>
        <begin position="83"/>
        <end position="106"/>
    </location>
</feature>
<feature type="region of interest" description="Disordered" evidence="1">
    <location>
        <begin position="155"/>
        <end position="179"/>
    </location>
</feature>
<evidence type="ECO:0000256" key="1">
    <source>
        <dbReference type="SAM" id="MobiDB-lite"/>
    </source>
</evidence>
<feature type="region of interest" description="Disordered" evidence="1">
    <location>
        <begin position="212"/>
        <end position="246"/>
    </location>
</feature>
<feature type="region of interest" description="Disordered" evidence="1">
    <location>
        <begin position="119"/>
        <end position="138"/>
    </location>
</feature>
<proteinExistence type="predicted"/>
<feature type="compositionally biased region" description="Polar residues" evidence="1">
    <location>
        <begin position="167"/>
        <end position="177"/>
    </location>
</feature>
<dbReference type="EMBL" id="AP018205">
    <property type="protein sequence ID" value="BAY59857.1"/>
    <property type="molecule type" value="Genomic_DNA"/>
</dbReference>
<evidence type="ECO:0000313" key="3">
    <source>
        <dbReference type="Proteomes" id="UP000217895"/>
    </source>
</evidence>
<gene>
    <name evidence="2" type="ORF">NIES2135_67340</name>
</gene>
<dbReference type="Proteomes" id="UP000217895">
    <property type="component" value="Plasmid Plasmid2 dna"/>
</dbReference>
<dbReference type="AlphaFoldDB" id="A0A1Z4JT31"/>
<sequence>MDRQEIAKAAGWEPDPVKTKVISSEVTSSADVGLLDAEDHIAPQFVDQERPFWSRPMPRIVAVSIPATLGLWGLVSMVGGNRPQQVAQNSTPTPSLTPTPTAPTEDAGNLRTRLALQSQANQLQQQAKKTPQARATPQVVKAPIIRSASPAVVQPTRSAEIAPQVPARSSTRTSSAPQVVRVVSTPAASKPARDPMQAWLSAADIGNYGSVSVKSSTTNASIRSVDDVSGGVGTPPPDSTTPATTPPVTATFESTPTAQIAIGTRAQGTLETPIAWTEAINNPVQNFLVRLQEPIKSANGAVVLPSGAALVVKVTNATNSGFAQLEATSAIVPENGRNVEKSLPEHAVLILGSGGKPLQASRDRASHFGTDLGAALLSGASRAAGLINQPQSQIVTSGTGGIQSTTTNSNPNLAAGVIEGITQSLLKSQLDRAQQSQQAANNQPSIFVLGQGTSVQVFVNQSISL</sequence>
<geneLocation type="plasmid" evidence="2">
    <name>plasmid2</name>
</geneLocation>
<keyword evidence="2" id="KW-0614">Plasmid</keyword>
<dbReference type="Pfam" id="PF03743">
    <property type="entry name" value="TrbI"/>
    <property type="match status" value="1"/>
</dbReference>
<protein>
    <submittedName>
        <fullName evidence="2">Uncharacterized protein</fullName>
    </submittedName>
</protein>
<dbReference type="InterPro" id="IPR005498">
    <property type="entry name" value="T4SS_VirB10/TraB/TrbI"/>
</dbReference>